<dbReference type="InterPro" id="IPR027417">
    <property type="entry name" value="P-loop_NTPase"/>
</dbReference>
<dbReference type="Pfam" id="PF00005">
    <property type="entry name" value="ABC_tran"/>
    <property type="match status" value="1"/>
</dbReference>
<evidence type="ECO:0000259" key="4">
    <source>
        <dbReference type="Pfam" id="PF00005"/>
    </source>
</evidence>
<dbReference type="InterPro" id="IPR003439">
    <property type="entry name" value="ABC_transporter-like_ATP-bd"/>
</dbReference>
<keyword evidence="6" id="KW-1185">Reference proteome</keyword>
<evidence type="ECO:0000256" key="2">
    <source>
        <dbReference type="ARBA" id="ARBA00022741"/>
    </source>
</evidence>
<name>A0AA35R6C2_GEOBA</name>
<organism evidence="5 6">
    <name type="scientific">Geodia barretti</name>
    <name type="common">Barrett's horny sponge</name>
    <dbReference type="NCBI Taxonomy" id="519541"/>
    <lineage>
        <taxon>Eukaryota</taxon>
        <taxon>Metazoa</taxon>
        <taxon>Porifera</taxon>
        <taxon>Demospongiae</taxon>
        <taxon>Heteroscleromorpha</taxon>
        <taxon>Tetractinellida</taxon>
        <taxon>Astrophorina</taxon>
        <taxon>Geodiidae</taxon>
        <taxon>Geodia</taxon>
    </lineage>
</organism>
<dbReference type="Gene3D" id="3.40.50.300">
    <property type="entry name" value="P-loop containing nucleotide triphosphate hydrolases"/>
    <property type="match status" value="1"/>
</dbReference>
<dbReference type="SUPFAM" id="SSF52540">
    <property type="entry name" value="P-loop containing nucleoside triphosphate hydrolases"/>
    <property type="match status" value="1"/>
</dbReference>
<sequence>MRRQTAEVRRRIGVVGHRSFLYDDLTPAENLNYYARLYSIGNREARVGAALERVGLSARANHRVRTLSNGMQKRTAIARAILHEPDLLLLDEPEAGLDRDSRQMLSELLSDWTSGGRSAALTTHDVELGLAWGHRAAVLSGGKLTMAEGDDDDIQQALARSLSGGVGL</sequence>
<dbReference type="PANTHER" id="PTHR42939">
    <property type="entry name" value="ABC TRANSPORTER ATP-BINDING PROTEIN ALBC-RELATED"/>
    <property type="match status" value="1"/>
</dbReference>
<accession>A0AA35R6C2</accession>
<dbReference type="PANTHER" id="PTHR42939:SF1">
    <property type="entry name" value="ABC TRANSPORTER ATP-BINDING PROTEIN ALBC-RELATED"/>
    <property type="match status" value="1"/>
</dbReference>
<evidence type="ECO:0000256" key="1">
    <source>
        <dbReference type="ARBA" id="ARBA00022448"/>
    </source>
</evidence>
<keyword evidence="1" id="KW-0813">Transport</keyword>
<reference evidence="5" key="1">
    <citation type="submission" date="2023-03" db="EMBL/GenBank/DDBJ databases">
        <authorList>
            <person name="Steffen K."/>
            <person name="Cardenas P."/>
        </authorList>
    </citation>
    <scope>NUCLEOTIDE SEQUENCE</scope>
</reference>
<dbReference type="AlphaFoldDB" id="A0AA35R6C2"/>
<feature type="domain" description="ABC transporter" evidence="4">
    <location>
        <begin position="4"/>
        <end position="94"/>
    </location>
</feature>
<keyword evidence="2" id="KW-0547">Nucleotide-binding</keyword>
<dbReference type="InterPro" id="IPR051782">
    <property type="entry name" value="ABC_Transporter_VariousFunc"/>
</dbReference>
<evidence type="ECO:0000313" key="6">
    <source>
        <dbReference type="Proteomes" id="UP001174909"/>
    </source>
</evidence>
<dbReference type="EMBL" id="CASHTH010000626">
    <property type="protein sequence ID" value="CAI8005645.1"/>
    <property type="molecule type" value="Genomic_DNA"/>
</dbReference>
<evidence type="ECO:0000256" key="3">
    <source>
        <dbReference type="ARBA" id="ARBA00022840"/>
    </source>
</evidence>
<dbReference type="GO" id="GO:0005524">
    <property type="term" value="F:ATP binding"/>
    <property type="evidence" value="ECO:0007669"/>
    <property type="project" value="UniProtKB-KW"/>
</dbReference>
<dbReference type="GO" id="GO:0016887">
    <property type="term" value="F:ATP hydrolysis activity"/>
    <property type="evidence" value="ECO:0007669"/>
    <property type="project" value="InterPro"/>
</dbReference>
<gene>
    <name evidence="5" type="ORF">GBAR_LOCUS4336</name>
</gene>
<keyword evidence="3 5" id="KW-0067">ATP-binding</keyword>
<protein>
    <submittedName>
        <fullName evidence="5">ABC transporter ATP-binding protein NatA</fullName>
    </submittedName>
</protein>
<comment type="caution">
    <text evidence="5">The sequence shown here is derived from an EMBL/GenBank/DDBJ whole genome shotgun (WGS) entry which is preliminary data.</text>
</comment>
<evidence type="ECO:0000313" key="5">
    <source>
        <dbReference type="EMBL" id="CAI8005645.1"/>
    </source>
</evidence>
<proteinExistence type="predicted"/>
<dbReference type="Proteomes" id="UP001174909">
    <property type="component" value="Unassembled WGS sequence"/>
</dbReference>